<dbReference type="PANTHER" id="PTHR43157:SF35">
    <property type="entry name" value="DEHYDROGENASE_REDUCTASE FAMILY PROTEIN, PUTATIVE-RELATED"/>
    <property type="match status" value="1"/>
</dbReference>
<evidence type="ECO:0000256" key="1">
    <source>
        <dbReference type="ARBA" id="ARBA00023002"/>
    </source>
</evidence>
<organism evidence="2 3">
    <name type="scientific">Fusarium zealandicum</name>
    <dbReference type="NCBI Taxonomy" id="1053134"/>
    <lineage>
        <taxon>Eukaryota</taxon>
        <taxon>Fungi</taxon>
        <taxon>Dikarya</taxon>
        <taxon>Ascomycota</taxon>
        <taxon>Pezizomycotina</taxon>
        <taxon>Sordariomycetes</taxon>
        <taxon>Hypocreomycetidae</taxon>
        <taxon>Hypocreales</taxon>
        <taxon>Nectriaceae</taxon>
        <taxon>Fusarium</taxon>
        <taxon>Fusarium staphyleae species complex</taxon>
    </lineage>
</organism>
<dbReference type="SUPFAM" id="SSF51735">
    <property type="entry name" value="NAD(P)-binding Rossmann-fold domains"/>
    <property type="match status" value="1"/>
</dbReference>
<dbReference type="InterPro" id="IPR002347">
    <property type="entry name" value="SDR_fam"/>
</dbReference>
<accession>A0A8H4XK38</accession>
<protein>
    <recommendedName>
        <fullName evidence="4">Short-chain dehydrogenase/reductase family protein</fullName>
    </recommendedName>
</protein>
<keyword evidence="3" id="KW-1185">Reference proteome</keyword>
<dbReference type="InterPro" id="IPR036291">
    <property type="entry name" value="NAD(P)-bd_dom_sf"/>
</dbReference>
<proteinExistence type="predicted"/>
<dbReference type="Pfam" id="PF00106">
    <property type="entry name" value="adh_short"/>
    <property type="match status" value="1"/>
</dbReference>
<dbReference type="EMBL" id="JABEYC010000367">
    <property type="protein sequence ID" value="KAF4978442.1"/>
    <property type="molecule type" value="Genomic_DNA"/>
</dbReference>
<sequence length="343" mass="37554">MSSQLEGAVSWEGSMLGLFYKQLFVSPRPIPPETSLANKTAIITGANTGIGFEAARQLLQLGLSQLIVAVRSEAKGQAACEKLRKEFPAADIQVSLVDMADYDSVTSFADRCRSLARIDYVILNAGTQNSAYQLNESTGHEAVLQINYLSTALLLMLLASVIVEKKKQHNTDHRSVITVVGSDTMYLSTLYTPGPILPYLDDATRFVKMQQYMDSKLLVMMFIAQLAGQVNPRDVVINVCNPGMTAGTGLGPGPSFVERYIVPAFYKALGRSTAAGASIYVHALVAEGEESHGSFVSDWTIKSYAALMYKEEGKSFMERLWQETMEELRFVSSPGFDGLFARV</sequence>
<evidence type="ECO:0008006" key="4">
    <source>
        <dbReference type="Google" id="ProtNLM"/>
    </source>
</evidence>
<reference evidence="2" key="1">
    <citation type="journal article" date="2020" name="BMC Genomics">
        <title>Correction to: Identification and distribution of gene clusters required for synthesis of sphingolipid metabolism inhibitors in diverse species of the filamentous fungus Fusarium.</title>
        <authorList>
            <person name="Kim H.S."/>
            <person name="Lohmar J.M."/>
            <person name="Busman M."/>
            <person name="Brown D.W."/>
            <person name="Naumann T.A."/>
            <person name="Divon H.H."/>
            <person name="Lysoe E."/>
            <person name="Uhlig S."/>
            <person name="Proctor R.H."/>
        </authorList>
    </citation>
    <scope>NUCLEOTIDE SEQUENCE</scope>
    <source>
        <strain evidence="2">NRRL 22465</strain>
    </source>
</reference>
<dbReference type="PRINTS" id="PR00081">
    <property type="entry name" value="GDHRDH"/>
</dbReference>
<dbReference type="OrthoDB" id="191139at2759"/>
<keyword evidence="1" id="KW-0560">Oxidoreductase</keyword>
<evidence type="ECO:0000313" key="2">
    <source>
        <dbReference type="EMBL" id="KAF4978442.1"/>
    </source>
</evidence>
<dbReference type="Gene3D" id="3.40.50.720">
    <property type="entry name" value="NAD(P)-binding Rossmann-like Domain"/>
    <property type="match status" value="1"/>
</dbReference>
<reference evidence="2" key="2">
    <citation type="submission" date="2020-05" db="EMBL/GenBank/DDBJ databases">
        <authorList>
            <person name="Kim H.-S."/>
            <person name="Proctor R.H."/>
            <person name="Brown D.W."/>
        </authorList>
    </citation>
    <scope>NUCLEOTIDE SEQUENCE</scope>
    <source>
        <strain evidence="2">NRRL 22465</strain>
    </source>
</reference>
<evidence type="ECO:0000313" key="3">
    <source>
        <dbReference type="Proteomes" id="UP000635477"/>
    </source>
</evidence>
<dbReference type="AlphaFoldDB" id="A0A8H4XK38"/>
<name>A0A8H4XK38_9HYPO</name>
<dbReference type="PANTHER" id="PTHR43157">
    <property type="entry name" value="PHOSPHATIDYLINOSITOL-GLYCAN BIOSYNTHESIS CLASS F PROTEIN-RELATED"/>
    <property type="match status" value="1"/>
</dbReference>
<comment type="caution">
    <text evidence="2">The sequence shown here is derived from an EMBL/GenBank/DDBJ whole genome shotgun (WGS) entry which is preliminary data.</text>
</comment>
<dbReference type="Proteomes" id="UP000635477">
    <property type="component" value="Unassembled WGS sequence"/>
</dbReference>
<dbReference type="GO" id="GO:0016491">
    <property type="term" value="F:oxidoreductase activity"/>
    <property type="evidence" value="ECO:0007669"/>
    <property type="project" value="UniProtKB-KW"/>
</dbReference>
<gene>
    <name evidence="2" type="ORF">FZEAL_5167</name>
</gene>